<dbReference type="Pfam" id="PF06325">
    <property type="entry name" value="PrmA"/>
    <property type="match status" value="1"/>
</dbReference>
<dbReference type="Proteomes" id="UP000593892">
    <property type="component" value="Chromosome"/>
</dbReference>
<dbReference type="GO" id="GO:0005840">
    <property type="term" value="C:ribosome"/>
    <property type="evidence" value="ECO:0007669"/>
    <property type="project" value="UniProtKB-KW"/>
</dbReference>
<dbReference type="AlphaFoldDB" id="A0A7S7NNV1"/>
<dbReference type="EMBL" id="CP063849">
    <property type="protein sequence ID" value="QOY87071.1"/>
    <property type="molecule type" value="Genomic_DNA"/>
</dbReference>
<evidence type="ECO:0000313" key="4">
    <source>
        <dbReference type="Proteomes" id="UP000593892"/>
    </source>
</evidence>
<dbReference type="GO" id="GO:0008276">
    <property type="term" value="F:protein methyltransferase activity"/>
    <property type="evidence" value="ECO:0007669"/>
    <property type="project" value="TreeGrafter"/>
</dbReference>
<keyword evidence="2 3" id="KW-0808">Transferase</keyword>
<dbReference type="KEGG" id="pfer:IRI77_30540"/>
<name>A0A7S7NNV1_PALFE</name>
<accession>A0A7S7NNV1</accession>
<keyword evidence="3" id="KW-0689">Ribosomal protein</keyword>
<sequence>MRSSGVRSASALPCKVPYRIDIADPPDDALDLLIELGALDIEQLAGGLAAILPDSVQPEAVALALRSASITVSPAQGRDNDSVWLLRTAPLRAGGILVVPPGVDAPEGSLRLADSEAFGTGHHPTTALCLEVLAEIIAEDHPSSVLDVGTGSGILALAALLLGVDKATGIDIEPAALEAAAANARLNHLGRRLRLILGGPEAVEGAWPLVVANVLTAPLIEMAPMLVRRLGHRGRLILSGISTTLEAEVRQAYRHVGVNCTASQTRDGWIVLLGQASW</sequence>
<evidence type="ECO:0000256" key="2">
    <source>
        <dbReference type="ARBA" id="ARBA00022679"/>
    </source>
</evidence>
<keyword evidence="3" id="KW-0687">Ribonucleoprotein</keyword>
<dbReference type="SUPFAM" id="SSF53335">
    <property type="entry name" value="S-adenosyl-L-methionine-dependent methyltransferases"/>
    <property type="match status" value="1"/>
</dbReference>
<evidence type="ECO:0000256" key="1">
    <source>
        <dbReference type="ARBA" id="ARBA00022603"/>
    </source>
</evidence>
<dbReference type="PANTHER" id="PTHR43648:SF1">
    <property type="entry name" value="ELECTRON TRANSFER FLAVOPROTEIN BETA SUBUNIT LYSINE METHYLTRANSFERASE"/>
    <property type="match status" value="1"/>
</dbReference>
<dbReference type="PANTHER" id="PTHR43648">
    <property type="entry name" value="ELECTRON TRANSFER FLAVOPROTEIN BETA SUBUNIT LYSINE METHYLTRANSFERASE"/>
    <property type="match status" value="1"/>
</dbReference>
<protein>
    <submittedName>
        <fullName evidence="3">50S ribosomal protein L11 methyltransferase</fullName>
    </submittedName>
</protein>
<dbReference type="RefSeq" id="WP_194448740.1">
    <property type="nucleotide sequence ID" value="NZ_CP063849.1"/>
</dbReference>
<keyword evidence="4" id="KW-1185">Reference proteome</keyword>
<evidence type="ECO:0000313" key="3">
    <source>
        <dbReference type="EMBL" id="QOY87071.1"/>
    </source>
</evidence>
<dbReference type="InterPro" id="IPR029063">
    <property type="entry name" value="SAM-dependent_MTases_sf"/>
</dbReference>
<gene>
    <name evidence="3" type="ORF">IRI77_30540</name>
</gene>
<dbReference type="GO" id="GO:0032259">
    <property type="term" value="P:methylation"/>
    <property type="evidence" value="ECO:0007669"/>
    <property type="project" value="UniProtKB-KW"/>
</dbReference>
<organism evidence="3 4">
    <name type="scientific">Paludibaculum fermentans</name>
    <dbReference type="NCBI Taxonomy" id="1473598"/>
    <lineage>
        <taxon>Bacteria</taxon>
        <taxon>Pseudomonadati</taxon>
        <taxon>Acidobacteriota</taxon>
        <taxon>Terriglobia</taxon>
        <taxon>Bryobacterales</taxon>
        <taxon>Bryobacteraceae</taxon>
        <taxon>Paludibaculum</taxon>
    </lineage>
</organism>
<dbReference type="InterPro" id="IPR050078">
    <property type="entry name" value="Ribosomal_L11_MeTrfase_PrmA"/>
</dbReference>
<keyword evidence="1 3" id="KW-0489">Methyltransferase</keyword>
<proteinExistence type="predicted"/>
<dbReference type="Gene3D" id="3.40.50.150">
    <property type="entry name" value="Vaccinia Virus protein VP39"/>
    <property type="match status" value="1"/>
</dbReference>
<reference evidence="3 4" key="1">
    <citation type="submission" date="2020-10" db="EMBL/GenBank/DDBJ databases">
        <title>Complete genome sequence of Paludibaculum fermentans P105T, a facultatively anaerobic acidobacterium capable of dissimilatory Fe(III) reduction.</title>
        <authorList>
            <person name="Dedysh S.N."/>
            <person name="Beletsky A.V."/>
            <person name="Kulichevskaya I.S."/>
            <person name="Mardanov A.V."/>
            <person name="Ravin N.V."/>
        </authorList>
    </citation>
    <scope>NUCLEOTIDE SEQUENCE [LARGE SCALE GENOMIC DNA]</scope>
    <source>
        <strain evidence="3 4">P105</strain>
    </source>
</reference>